<dbReference type="SMART" id="SM00345">
    <property type="entry name" value="HTH_GNTR"/>
    <property type="match status" value="1"/>
</dbReference>
<dbReference type="Proteomes" id="UP001202550">
    <property type="component" value="Unassembled WGS sequence"/>
</dbReference>
<evidence type="ECO:0000256" key="1">
    <source>
        <dbReference type="ARBA" id="ARBA00023015"/>
    </source>
</evidence>
<dbReference type="SUPFAM" id="SSF48008">
    <property type="entry name" value="GntR ligand-binding domain-like"/>
    <property type="match status" value="1"/>
</dbReference>
<dbReference type="Pfam" id="PF07729">
    <property type="entry name" value="FCD"/>
    <property type="match status" value="1"/>
</dbReference>
<keyword evidence="1" id="KW-0805">Transcription regulation</keyword>
<comment type="caution">
    <text evidence="5">The sequence shown here is derived from an EMBL/GenBank/DDBJ whole genome shotgun (WGS) entry which is preliminary data.</text>
</comment>
<feature type="domain" description="HTH gntR-type" evidence="4">
    <location>
        <begin position="18"/>
        <end position="85"/>
    </location>
</feature>
<evidence type="ECO:0000256" key="2">
    <source>
        <dbReference type="ARBA" id="ARBA00023125"/>
    </source>
</evidence>
<dbReference type="Pfam" id="PF00392">
    <property type="entry name" value="GntR"/>
    <property type="match status" value="1"/>
</dbReference>
<dbReference type="InterPro" id="IPR000524">
    <property type="entry name" value="Tscrpt_reg_HTH_GntR"/>
</dbReference>
<dbReference type="SUPFAM" id="SSF46785">
    <property type="entry name" value="Winged helix' DNA-binding domain"/>
    <property type="match status" value="1"/>
</dbReference>
<accession>A0ABT0LZ35</accession>
<dbReference type="InterPro" id="IPR036390">
    <property type="entry name" value="WH_DNA-bd_sf"/>
</dbReference>
<dbReference type="PROSITE" id="PS50949">
    <property type="entry name" value="HTH_GNTR"/>
    <property type="match status" value="1"/>
</dbReference>
<keyword evidence="6" id="KW-1185">Reference proteome</keyword>
<dbReference type="SMART" id="SM00895">
    <property type="entry name" value="FCD"/>
    <property type="match status" value="1"/>
</dbReference>
<gene>
    <name evidence="5" type="ORF">M3N55_03965</name>
</gene>
<dbReference type="InterPro" id="IPR008920">
    <property type="entry name" value="TF_FadR/GntR_C"/>
</dbReference>
<keyword evidence="2" id="KW-0238">DNA-binding</keyword>
<reference evidence="5 6" key="1">
    <citation type="submission" date="2022-05" db="EMBL/GenBank/DDBJ databases">
        <title>Seasonal and diel survey of microbial diversity of the Tyrrhenian coast.</title>
        <authorList>
            <person name="Gattoni G."/>
            <person name="Corral P."/>
        </authorList>
    </citation>
    <scope>NUCLEOTIDE SEQUENCE [LARGE SCALE GENOMIC DNA]</scope>
    <source>
        <strain evidence="5 6">V10</strain>
    </source>
</reference>
<dbReference type="EMBL" id="JALZWP010000003">
    <property type="protein sequence ID" value="MCL1627876.1"/>
    <property type="molecule type" value="Genomic_DNA"/>
</dbReference>
<evidence type="ECO:0000313" key="6">
    <source>
        <dbReference type="Proteomes" id="UP001202550"/>
    </source>
</evidence>
<dbReference type="PANTHER" id="PTHR43537:SF20">
    <property type="entry name" value="HTH-TYPE TRANSCRIPTIONAL REPRESSOR GLAR"/>
    <property type="match status" value="1"/>
</dbReference>
<dbReference type="RefSeq" id="WP_249056617.1">
    <property type="nucleotide sequence ID" value="NZ_JALZWP010000003.1"/>
</dbReference>
<dbReference type="PANTHER" id="PTHR43537">
    <property type="entry name" value="TRANSCRIPTIONAL REGULATOR, GNTR FAMILY"/>
    <property type="match status" value="1"/>
</dbReference>
<dbReference type="InterPro" id="IPR036388">
    <property type="entry name" value="WH-like_DNA-bd_sf"/>
</dbReference>
<sequence length="244" mass="26652">MISSESSSTDLVRGTASQSTVESVYGAMKADIISGSRKPGELLRIDRMSRTYGVGPTPLRETLQRLTAEKLVIARGGRGFQVAPLSVEEFVDLNIARTAIETAALRLSIQYGGEDWEGRVVAAGYILQKWDAQMLDGKCDDVARWESANAEFHGALLSGCPSQWLLHSQEGFASKCDRYRRAAVVSSGAPYREEIAREHSEILDSVLKRDADRGCALLAAHYQRTVDAFQRAVQNGQIETGADA</sequence>
<evidence type="ECO:0000259" key="4">
    <source>
        <dbReference type="PROSITE" id="PS50949"/>
    </source>
</evidence>
<name>A0ABT0LZ35_9RHOB</name>
<evidence type="ECO:0000256" key="3">
    <source>
        <dbReference type="ARBA" id="ARBA00023163"/>
    </source>
</evidence>
<evidence type="ECO:0000313" key="5">
    <source>
        <dbReference type="EMBL" id="MCL1627876.1"/>
    </source>
</evidence>
<organism evidence="5 6">
    <name type="scientific">Roseinatronobacter domitianus</name>
    <dbReference type="NCBI Taxonomy" id="2940293"/>
    <lineage>
        <taxon>Bacteria</taxon>
        <taxon>Pseudomonadati</taxon>
        <taxon>Pseudomonadota</taxon>
        <taxon>Alphaproteobacteria</taxon>
        <taxon>Rhodobacterales</taxon>
        <taxon>Paracoccaceae</taxon>
        <taxon>Roseinatronobacter</taxon>
    </lineage>
</organism>
<protein>
    <submittedName>
        <fullName evidence="5">FCD domain-containing protein</fullName>
    </submittedName>
</protein>
<dbReference type="Gene3D" id="1.20.120.530">
    <property type="entry name" value="GntR ligand-binding domain-like"/>
    <property type="match status" value="1"/>
</dbReference>
<dbReference type="InterPro" id="IPR011711">
    <property type="entry name" value="GntR_C"/>
</dbReference>
<dbReference type="Gene3D" id="1.10.10.10">
    <property type="entry name" value="Winged helix-like DNA-binding domain superfamily/Winged helix DNA-binding domain"/>
    <property type="match status" value="1"/>
</dbReference>
<keyword evidence="3" id="KW-0804">Transcription</keyword>
<proteinExistence type="predicted"/>